<dbReference type="HAMAP" id="MF_00244">
    <property type="entry name" value="NaMN_adenylyltr"/>
    <property type="match status" value="1"/>
</dbReference>
<name>A0ABU9E9C4_9BACT</name>
<dbReference type="RefSeq" id="WP_405279978.1">
    <property type="nucleotide sequence ID" value="NZ_CP144380.1"/>
</dbReference>
<keyword evidence="7 11" id="KW-0547">Nucleotide-binding</keyword>
<evidence type="ECO:0000256" key="9">
    <source>
        <dbReference type="ARBA" id="ARBA00023027"/>
    </source>
</evidence>
<dbReference type="InterPro" id="IPR014729">
    <property type="entry name" value="Rossmann-like_a/b/a_fold"/>
</dbReference>
<reference evidence="13 14" key="1">
    <citation type="submission" date="2024-02" db="EMBL/GenBank/DDBJ databases">
        <title>A novel Gemmatimonadota bacterium.</title>
        <authorList>
            <person name="Du Z.-J."/>
            <person name="Ye Y.-Q."/>
        </authorList>
    </citation>
    <scope>NUCLEOTIDE SEQUENCE [LARGE SCALE GENOMIC DNA]</scope>
    <source>
        <strain evidence="13 14">DH-20</strain>
    </source>
</reference>
<dbReference type="Pfam" id="PF01467">
    <property type="entry name" value="CTP_transf_like"/>
    <property type="match status" value="1"/>
</dbReference>
<evidence type="ECO:0000256" key="8">
    <source>
        <dbReference type="ARBA" id="ARBA00022840"/>
    </source>
</evidence>
<comment type="similarity">
    <text evidence="3 11">Belongs to the NadD family.</text>
</comment>
<keyword evidence="9 11" id="KW-0520">NAD</keyword>
<evidence type="ECO:0000256" key="5">
    <source>
        <dbReference type="ARBA" id="ARBA00022679"/>
    </source>
</evidence>
<dbReference type="PANTHER" id="PTHR39321">
    <property type="entry name" value="NICOTINATE-NUCLEOTIDE ADENYLYLTRANSFERASE-RELATED"/>
    <property type="match status" value="1"/>
</dbReference>
<keyword evidence="4 11" id="KW-0662">Pyridine nucleotide biosynthesis</keyword>
<organism evidence="13 14">
    <name type="scientific">Gaopeijia maritima</name>
    <dbReference type="NCBI Taxonomy" id="3119007"/>
    <lineage>
        <taxon>Bacteria</taxon>
        <taxon>Pseudomonadati</taxon>
        <taxon>Gemmatimonadota</taxon>
        <taxon>Longimicrobiia</taxon>
        <taxon>Gaopeijiales</taxon>
        <taxon>Gaopeijiaceae</taxon>
        <taxon>Gaopeijia</taxon>
    </lineage>
</organism>
<evidence type="ECO:0000256" key="2">
    <source>
        <dbReference type="ARBA" id="ARBA00005019"/>
    </source>
</evidence>
<dbReference type="NCBIfam" id="TIGR00482">
    <property type="entry name" value="nicotinate (nicotinamide) nucleotide adenylyltransferase"/>
    <property type="match status" value="1"/>
</dbReference>
<dbReference type="EC" id="2.7.7.18" evidence="11"/>
<dbReference type="InterPro" id="IPR004821">
    <property type="entry name" value="Cyt_trans-like"/>
</dbReference>
<dbReference type="EMBL" id="JBBHLI010000003">
    <property type="protein sequence ID" value="MEK9500662.1"/>
    <property type="molecule type" value="Genomic_DNA"/>
</dbReference>
<evidence type="ECO:0000259" key="12">
    <source>
        <dbReference type="Pfam" id="PF01467"/>
    </source>
</evidence>
<keyword evidence="6 11" id="KW-0548">Nucleotidyltransferase</keyword>
<dbReference type="NCBIfam" id="TIGR00125">
    <property type="entry name" value="cyt_tran_rel"/>
    <property type="match status" value="1"/>
</dbReference>
<keyword evidence="8 11" id="KW-0067">ATP-binding</keyword>
<comment type="catalytic activity">
    <reaction evidence="10 11">
        <text>nicotinate beta-D-ribonucleotide + ATP + H(+) = deamido-NAD(+) + diphosphate</text>
        <dbReference type="Rhea" id="RHEA:22860"/>
        <dbReference type="ChEBI" id="CHEBI:15378"/>
        <dbReference type="ChEBI" id="CHEBI:30616"/>
        <dbReference type="ChEBI" id="CHEBI:33019"/>
        <dbReference type="ChEBI" id="CHEBI:57502"/>
        <dbReference type="ChEBI" id="CHEBI:58437"/>
        <dbReference type="EC" id="2.7.7.18"/>
    </reaction>
</comment>
<gene>
    <name evidence="11 13" type="primary">nadD</name>
    <name evidence="13" type="ORF">WI372_06705</name>
</gene>
<dbReference type="NCBIfam" id="NF000840">
    <property type="entry name" value="PRK00071.1-3"/>
    <property type="match status" value="1"/>
</dbReference>
<evidence type="ECO:0000313" key="14">
    <source>
        <dbReference type="Proteomes" id="UP001484239"/>
    </source>
</evidence>
<evidence type="ECO:0000256" key="7">
    <source>
        <dbReference type="ARBA" id="ARBA00022741"/>
    </source>
</evidence>
<evidence type="ECO:0000256" key="6">
    <source>
        <dbReference type="ARBA" id="ARBA00022695"/>
    </source>
</evidence>
<evidence type="ECO:0000313" key="13">
    <source>
        <dbReference type="EMBL" id="MEK9500662.1"/>
    </source>
</evidence>
<comment type="function">
    <text evidence="1 11">Catalyzes the reversible adenylation of nicotinate mononucleotide (NaMN) to nicotinic acid adenine dinucleotide (NaAD).</text>
</comment>
<evidence type="ECO:0000256" key="3">
    <source>
        <dbReference type="ARBA" id="ARBA00009014"/>
    </source>
</evidence>
<protein>
    <recommendedName>
        <fullName evidence="11">Probable nicotinate-nucleotide adenylyltransferase</fullName>
        <ecNumber evidence="11">2.7.7.18</ecNumber>
    </recommendedName>
    <alternativeName>
        <fullName evidence="11">Deamido-NAD(+) diphosphorylase</fullName>
    </alternativeName>
    <alternativeName>
        <fullName evidence="11">Deamido-NAD(+) pyrophosphorylase</fullName>
    </alternativeName>
    <alternativeName>
        <fullName evidence="11">Nicotinate mononucleotide adenylyltransferase</fullName>
        <shortName evidence="11">NaMN adenylyltransferase</shortName>
    </alternativeName>
</protein>
<accession>A0ABU9E9C4</accession>
<dbReference type="Gene3D" id="3.40.50.620">
    <property type="entry name" value="HUPs"/>
    <property type="match status" value="1"/>
</dbReference>
<evidence type="ECO:0000256" key="10">
    <source>
        <dbReference type="ARBA" id="ARBA00048721"/>
    </source>
</evidence>
<proteinExistence type="inferred from homology"/>
<comment type="pathway">
    <text evidence="2 11">Cofactor biosynthesis; NAD(+) biosynthesis; deamido-NAD(+) from nicotinate D-ribonucleotide: step 1/1.</text>
</comment>
<dbReference type="GO" id="GO:0004515">
    <property type="term" value="F:nicotinate-nucleotide adenylyltransferase activity"/>
    <property type="evidence" value="ECO:0007669"/>
    <property type="project" value="UniProtKB-EC"/>
</dbReference>
<keyword evidence="5 11" id="KW-0808">Transferase</keyword>
<dbReference type="CDD" id="cd02165">
    <property type="entry name" value="NMNAT"/>
    <property type="match status" value="1"/>
</dbReference>
<evidence type="ECO:0000256" key="11">
    <source>
        <dbReference type="HAMAP-Rule" id="MF_00244"/>
    </source>
</evidence>
<dbReference type="Proteomes" id="UP001484239">
    <property type="component" value="Unassembled WGS sequence"/>
</dbReference>
<sequence length="198" mass="21909">MPDSRRVGVFGGTFDPPHVGHLVAARDAREALGLDEVRFVPAHRSPFKEGDAGTAPDVRWSMVACAVAEDDEFTVSRVEIDRPAPSYTVDTLRLLSEREPEVEWTLLLGVDQWASFADWKDPREIARLARIAVLTREGRNPASVDPGVPVDRTVVPVTRLDVSSSDLRERVASGRSIRHLVPEAVRAFIESKELYGPC</sequence>
<feature type="domain" description="Cytidyltransferase-like" evidence="12">
    <location>
        <begin position="9"/>
        <end position="170"/>
    </location>
</feature>
<evidence type="ECO:0000256" key="1">
    <source>
        <dbReference type="ARBA" id="ARBA00002324"/>
    </source>
</evidence>
<keyword evidence="14" id="KW-1185">Reference proteome</keyword>
<comment type="caution">
    <text evidence="13">The sequence shown here is derived from an EMBL/GenBank/DDBJ whole genome shotgun (WGS) entry which is preliminary data.</text>
</comment>
<dbReference type="PANTHER" id="PTHR39321:SF3">
    <property type="entry name" value="PHOSPHOPANTETHEINE ADENYLYLTRANSFERASE"/>
    <property type="match status" value="1"/>
</dbReference>
<evidence type="ECO:0000256" key="4">
    <source>
        <dbReference type="ARBA" id="ARBA00022642"/>
    </source>
</evidence>
<dbReference type="InterPro" id="IPR005248">
    <property type="entry name" value="NadD/NMNAT"/>
</dbReference>
<dbReference type="SUPFAM" id="SSF52374">
    <property type="entry name" value="Nucleotidylyl transferase"/>
    <property type="match status" value="1"/>
</dbReference>